<dbReference type="AlphaFoldDB" id="A0A0F9FY16"/>
<dbReference type="InterPro" id="IPR036397">
    <property type="entry name" value="RNaseH_sf"/>
</dbReference>
<accession>A0A0F9FY16</accession>
<dbReference type="Pfam" id="PF01612">
    <property type="entry name" value="DNA_pol_A_exo1"/>
    <property type="match status" value="1"/>
</dbReference>
<dbReference type="GO" id="GO:0008408">
    <property type="term" value="F:3'-5' exonuclease activity"/>
    <property type="evidence" value="ECO:0007669"/>
    <property type="project" value="InterPro"/>
</dbReference>
<dbReference type="GO" id="GO:0006302">
    <property type="term" value="P:double-strand break repair"/>
    <property type="evidence" value="ECO:0007669"/>
    <property type="project" value="TreeGrafter"/>
</dbReference>
<reference evidence="3" key="1">
    <citation type="journal article" date="2015" name="Nature">
        <title>Complex archaea that bridge the gap between prokaryotes and eukaryotes.</title>
        <authorList>
            <person name="Spang A."/>
            <person name="Saw J.H."/>
            <person name="Jorgensen S.L."/>
            <person name="Zaremba-Niedzwiedzka K."/>
            <person name="Martijn J."/>
            <person name="Lind A.E."/>
            <person name="van Eijk R."/>
            <person name="Schleper C."/>
            <person name="Guy L."/>
            <person name="Ettema T.J."/>
        </authorList>
    </citation>
    <scope>NUCLEOTIDE SEQUENCE</scope>
</reference>
<dbReference type="InterPro" id="IPR012337">
    <property type="entry name" value="RNaseH-like_sf"/>
</dbReference>
<feature type="domain" description="3'-5' exonuclease" evidence="2">
    <location>
        <begin position="5"/>
        <end position="233"/>
    </location>
</feature>
<gene>
    <name evidence="3" type="ORF">LCGC14_1896710</name>
</gene>
<dbReference type="InterPro" id="IPR043502">
    <property type="entry name" value="DNA/RNA_pol_sf"/>
</dbReference>
<dbReference type="GO" id="GO:0003676">
    <property type="term" value="F:nucleic acid binding"/>
    <property type="evidence" value="ECO:0007669"/>
    <property type="project" value="InterPro"/>
</dbReference>
<dbReference type="GO" id="GO:0006261">
    <property type="term" value="P:DNA-templated DNA replication"/>
    <property type="evidence" value="ECO:0007669"/>
    <property type="project" value="InterPro"/>
</dbReference>
<feature type="non-terminal residue" evidence="3">
    <location>
        <position position="356"/>
    </location>
</feature>
<feature type="compositionally biased region" description="Basic residues" evidence="1">
    <location>
        <begin position="347"/>
        <end position="356"/>
    </location>
</feature>
<dbReference type="InterPro" id="IPR002298">
    <property type="entry name" value="DNA_polymerase_A"/>
</dbReference>
<name>A0A0F9FY16_9ZZZZ</name>
<dbReference type="EMBL" id="LAZR01019785">
    <property type="protein sequence ID" value="KKL91238.1"/>
    <property type="molecule type" value="Genomic_DNA"/>
</dbReference>
<sequence length="356" mass="42692">MKHSTRLIKSTREWDALLEELSKHRTFSFDTEYENRGYPRIKICGFSIAWRRGRNDFHSAYVPLNHTQEIQSPLPDRPEHTEWKRIEWQLPVEQIRPGLRKLMNSGKLIVMHNAQADLKILHVMGVKTPRIRIFDTMIASWLLIADRYHGLKPLTRDIFGYTMTELSVLAPEEYFEDRTKPRLKSGKRKGLYRLKKSGIRLVARVGMNEILMYAGEDAYYTLRLYMGFRKKLKREKMWRLFNELLMEDVLYINEMEETGMVIDRVYMKKFVKRLSRRIARYKQRIFNRRPGKMRGVEFNIGSAPQLNLVLFGCVAKTDWYHREAKRGRRWRDTPPKRYESMSATQRKVFRTKYSRK</sequence>
<evidence type="ECO:0000256" key="1">
    <source>
        <dbReference type="SAM" id="MobiDB-lite"/>
    </source>
</evidence>
<dbReference type="SUPFAM" id="SSF56672">
    <property type="entry name" value="DNA/RNA polymerases"/>
    <property type="match status" value="1"/>
</dbReference>
<dbReference type="Gene3D" id="3.30.420.10">
    <property type="entry name" value="Ribonuclease H-like superfamily/Ribonuclease H"/>
    <property type="match status" value="1"/>
</dbReference>
<comment type="caution">
    <text evidence="3">The sequence shown here is derived from an EMBL/GenBank/DDBJ whole genome shotgun (WGS) entry which is preliminary data.</text>
</comment>
<dbReference type="GO" id="GO:0003887">
    <property type="term" value="F:DNA-directed DNA polymerase activity"/>
    <property type="evidence" value="ECO:0007669"/>
    <property type="project" value="InterPro"/>
</dbReference>
<evidence type="ECO:0000313" key="3">
    <source>
        <dbReference type="EMBL" id="KKL91238.1"/>
    </source>
</evidence>
<dbReference type="InterPro" id="IPR002562">
    <property type="entry name" value="3'-5'_exonuclease_dom"/>
</dbReference>
<feature type="region of interest" description="Disordered" evidence="1">
    <location>
        <begin position="331"/>
        <end position="356"/>
    </location>
</feature>
<protein>
    <recommendedName>
        <fullName evidence="2">3'-5' exonuclease domain-containing protein</fullName>
    </recommendedName>
</protein>
<dbReference type="PANTHER" id="PTHR10133">
    <property type="entry name" value="DNA POLYMERASE I"/>
    <property type="match status" value="1"/>
</dbReference>
<dbReference type="SMART" id="SM00474">
    <property type="entry name" value="35EXOc"/>
    <property type="match status" value="1"/>
</dbReference>
<dbReference type="SUPFAM" id="SSF53098">
    <property type="entry name" value="Ribonuclease H-like"/>
    <property type="match status" value="1"/>
</dbReference>
<evidence type="ECO:0000259" key="2">
    <source>
        <dbReference type="SMART" id="SM00474"/>
    </source>
</evidence>
<organism evidence="3">
    <name type="scientific">marine sediment metagenome</name>
    <dbReference type="NCBI Taxonomy" id="412755"/>
    <lineage>
        <taxon>unclassified sequences</taxon>
        <taxon>metagenomes</taxon>
        <taxon>ecological metagenomes</taxon>
    </lineage>
</organism>
<dbReference type="PANTHER" id="PTHR10133:SF27">
    <property type="entry name" value="DNA POLYMERASE NU"/>
    <property type="match status" value="1"/>
</dbReference>
<proteinExistence type="predicted"/>